<sequence>MRVFIVACVLLISDAAPKQRGPEKKFKELVQNAARRDTKALQLLKNITNAGYIRKLLKEAKSRLIDVRRINNTETKIVTLKEALSRILSALRESCALEQKEISASQHVKRSRKQR</sequence>
<dbReference type="WBParaSite" id="NBR_0001263201-mRNA-1">
    <property type="protein sequence ID" value="NBR_0001263201-mRNA-1"/>
    <property type="gene ID" value="NBR_0001263201"/>
</dbReference>
<reference evidence="4" key="1">
    <citation type="submission" date="2017-02" db="UniProtKB">
        <authorList>
            <consortium name="WormBaseParasite"/>
        </authorList>
    </citation>
    <scope>IDENTIFICATION</scope>
</reference>
<evidence type="ECO:0000313" key="2">
    <source>
        <dbReference type="EMBL" id="VDL76222.1"/>
    </source>
</evidence>
<keyword evidence="1" id="KW-0732">Signal</keyword>
<dbReference type="EMBL" id="UYSL01020812">
    <property type="protein sequence ID" value="VDL76222.1"/>
    <property type="molecule type" value="Genomic_DNA"/>
</dbReference>
<gene>
    <name evidence="2" type="ORF">NBR_LOCUS12633</name>
</gene>
<reference evidence="2 3" key="2">
    <citation type="submission" date="2018-11" db="EMBL/GenBank/DDBJ databases">
        <authorList>
            <consortium name="Pathogen Informatics"/>
        </authorList>
    </citation>
    <scope>NUCLEOTIDE SEQUENCE [LARGE SCALE GENOMIC DNA]</scope>
</reference>
<keyword evidence="3" id="KW-1185">Reference proteome</keyword>
<feature type="signal peptide" evidence="1">
    <location>
        <begin position="1"/>
        <end position="15"/>
    </location>
</feature>
<dbReference type="AlphaFoldDB" id="A0A0N4Y8R1"/>
<accession>A0A0N4Y8R1</accession>
<feature type="chain" id="PRO_5043125400" evidence="1">
    <location>
        <begin position="16"/>
        <end position="115"/>
    </location>
</feature>
<evidence type="ECO:0000256" key="1">
    <source>
        <dbReference type="SAM" id="SignalP"/>
    </source>
</evidence>
<evidence type="ECO:0000313" key="3">
    <source>
        <dbReference type="Proteomes" id="UP000271162"/>
    </source>
</evidence>
<organism evidence="4">
    <name type="scientific">Nippostrongylus brasiliensis</name>
    <name type="common">Rat hookworm</name>
    <dbReference type="NCBI Taxonomy" id="27835"/>
    <lineage>
        <taxon>Eukaryota</taxon>
        <taxon>Metazoa</taxon>
        <taxon>Ecdysozoa</taxon>
        <taxon>Nematoda</taxon>
        <taxon>Chromadorea</taxon>
        <taxon>Rhabditida</taxon>
        <taxon>Rhabditina</taxon>
        <taxon>Rhabditomorpha</taxon>
        <taxon>Strongyloidea</taxon>
        <taxon>Heligmosomidae</taxon>
        <taxon>Nippostrongylus</taxon>
    </lineage>
</organism>
<dbReference type="Proteomes" id="UP000271162">
    <property type="component" value="Unassembled WGS sequence"/>
</dbReference>
<proteinExistence type="predicted"/>
<protein>
    <submittedName>
        <fullName evidence="4">Secreted protein</fullName>
    </submittedName>
</protein>
<evidence type="ECO:0000313" key="4">
    <source>
        <dbReference type="WBParaSite" id="NBR_0001263201-mRNA-1"/>
    </source>
</evidence>
<name>A0A0N4Y8R1_NIPBR</name>